<accession>A0ABN6ATW6</accession>
<dbReference type="EMBL" id="AP022597">
    <property type="protein sequence ID" value="BBY70949.1"/>
    <property type="molecule type" value="Genomic_DNA"/>
</dbReference>
<keyword evidence="3" id="KW-1185">Reference proteome</keyword>
<dbReference type="Proteomes" id="UP000466578">
    <property type="component" value="Chromosome"/>
</dbReference>
<feature type="region of interest" description="Disordered" evidence="1">
    <location>
        <begin position="1"/>
        <end position="31"/>
    </location>
</feature>
<protein>
    <submittedName>
        <fullName evidence="2">Uncharacterized protein</fullName>
    </submittedName>
</protein>
<evidence type="ECO:0000313" key="3">
    <source>
        <dbReference type="Proteomes" id="UP000466578"/>
    </source>
</evidence>
<organism evidence="2 3">
    <name type="scientific">Mycobacterium paraintracellulare</name>
    <dbReference type="NCBI Taxonomy" id="1138383"/>
    <lineage>
        <taxon>Bacteria</taxon>
        <taxon>Bacillati</taxon>
        <taxon>Actinomycetota</taxon>
        <taxon>Actinomycetes</taxon>
        <taxon>Mycobacteriales</taxon>
        <taxon>Mycobacteriaceae</taxon>
        <taxon>Mycobacterium</taxon>
        <taxon>Mycobacterium avium complex (MAC)</taxon>
    </lineage>
</organism>
<evidence type="ECO:0000313" key="2">
    <source>
        <dbReference type="EMBL" id="BBY70949.1"/>
    </source>
</evidence>
<reference evidence="2 3" key="1">
    <citation type="journal article" date="2019" name="Emerg. Microbes Infect.">
        <title>Comprehensive subspecies identification of 175 nontuberculous mycobacteria species based on 7547 genomic profiles.</title>
        <authorList>
            <person name="Matsumoto Y."/>
            <person name="Kinjo T."/>
            <person name="Motooka D."/>
            <person name="Nabeya D."/>
            <person name="Jung N."/>
            <person name="Uechi K."/>
            <person name="Horii T."/>
            <person name="Iida T."/>
            <person name="Fujita J."/>
            <person name="Nakamura S."/>
        </authorList>
    </citation>
    <scope>NUCLEOTIDE SEQUENCE [LARGE SCALE GENOMIC DNA]</scope>
    <source>
        <strain evidence="2 3">JCM 30622</strain>
    </source>
</reference>
<proteinExistence type="predicted"/>
<evidence type="ECO:0000256" key="1">
    <source>
        <dbReference type="SAM" id="MobiDB-lite"/>
    </source>
</evidence>
<feature type="compositionally biased region" description="Polar residues" evidence="1">
    <location>
        <begin position="1"/>
        <end position="21"/>
    </location>
</feature>
<gene>
    <name evidence="2" type="ORF">MPRI_31360</name>
</gene>
<sequence>MLPTYTVASGTDSRNTHSGNESRSRRRYSRNIASVPEKFELRWGAGDADA</sequence>
<name>A0ABN6ATW6_9MYCO</name>